<protein>
    <submittedName>
        <fullName evidence="1">4225_t:CDS:1</fullName>
    </submittedName>
</protein>
<evidence type="ECO:0000313" key="1">
    <source>
        <dbReference type="EMBL" id="CAG8510455.1"/>
    </source>
</evidence>
<evidence type="ECO:0000313" key="2">
    <source>
        <dbReference type="Proteomes" id="UP000789572"/>
    </source>
</evidence>
<comment type="caution">
    <text evidence="1">The sequence shown here is derived from an EMBL/GenBank/DDBJ whole genome shotgun (WGS) entry which is preliminary data.</text>
</comment>
<proteinExistence type="predicted"/>
<reference evidence="1" key="1">
    <citation type="submission" date="2021-06" db="EMBL/GenBank/DDBJ databases">
        <authorList>
            <person name="Kallberg Y."/>
            <person name="Tangrot J."/>
            <person name="Rosling A."/>
        </authorList>
    </citation>
    <scope>NUCLEOTIDE SEQUENCE</scope>
    <source>
        <strain evidence="1">IA702</strain>
    </source>
</reference>
<sequence length="242" mass="26868">MSVQTIRAREKLYLTKLKLDVNQVLMIICAGWKLTAKLMGLTFYSLGLPVVNLRVIVVRILLEICLDQGTEIAACTIVASPYLLFKGSTKTEERSTIVRMFLQSHLKWEGEKRESGLRWDKLGLEARNEVLNCYRKTKRNLKNSRTKSNARFLTKMLTMDLADLSSIASFCDGRGASMEPVVSCGEIAKIGISTSSTEPAFLQSSLSGFVSGFAPKTFRELCNASNQPIPTILIGGYNSLGW</sequence>
<name>A0A9N9F5I6_9GLOM</name>
<organism evidence="1 2">
    <name type="scientific">Paraglomus occultum</name>
    <dbReference type="NCBI Taxonomy" id="144539"/>
    <lineage>
        <taxon>Eukaryota</taxon>
        <taxon>Fungi</taxon>
        <taxon>Fungi incertae sedis</taxon>
        <taxon>Mucoromycota</taxon>
        <taxon>Glomeromycotina</taxon>
        <taxon>Glomeromycetes</taxon>
        <taxon>Paraglomerales</taxon>
        <taxon>Paraglomeraceae</taxon>
        <taxon>Paraglomus</taxon>
    </lineage>
</organism>
<dbReference type="EMBL" id="CAJVPJ010000314">
    <property type="protein sequence ID" value="CAG8510455.1"/>
    <property type="molecule type" value="Genomic_DNA"/>
</dbReference>
<dbReference type="AlphaFoldDB" id="A0A9N9F5I6"/>
<gene>
    <name evidence="1" type="ORF">POCULU_LOCUS3041</name>
</gene>
<accession>A0A9N9F5I6</accession>
<keyword evidence="2" id="KW-1185">Reference proteome</keyword>
<dbReference type="Proteomes" id="UP000789572">
    <property type="component" value="Unassembled WGS sequence"/>
</dbReference>